<dbReference type="RefSeq" id="WP_073163999.1">
    <property type="nucleotide sequence ID" value="NZ_FQUW01000012.1"/>
</dbReference>
<feature type="transmembrane region" description="Helical" evidence="1">
    <location>
        <begin position="20"/>
        <end position="47"/>
    </location>
</feature>
<evidence type="ECO:0000313" key="3">
    <source>
        <dbReference type="Proteomes" id="UP000184196"/>
    </source>
</evidence>
<dbReference type="EMBL" id="FQUW01000012">
    <property type="protein sequence ID" value="SHE96570.1"/>
    <property type="molecule type" value="Genomic_DNA"/>
</dbReference>
<gene>
    <name evidence="2" type="ORF">SAMN02745218_01158</name>
</gene>
<accession>A0A1M4XT55</accession>
<dbReference type="AlphaFoldDB" id="A0A1M4XT55"/>
<keyword evidence="1" id="KW-0812">Transmembrane</keyword>
<feature type="transmembrane region" description="Helical" evidence="1">
    <location>
        <begin position="53"/>
        <end position="74"/>
    </location>
</feature>
<feature type="transmembrane region" description="Helical" evidence="1">
    <location>
        <begin position="177"/>
        <end position="197"/>
    </location>
</feature>
<evidence type="ECO:0000256" key="1">
    <source>
        <dbReference type="SAM" id="Phobius"/>
    </source>
</evidence>
<proteinExistence type="predicted"/>
<sequence>MFLEKRQSSEILVLEKKNNFPTYAVSVGCFVFVGPLILLLILMYLLFPGIVPVWVVLWIILLPVLFVLGFIFTPSNFRIEADRRSSKIKVTSWNFIRRVAIAEASNPLCFGLVFAFPGIRTPDVWWVVVQTPAGIIRLVMLFEPHAKEMDECLSNFFGVGMGDKEFDELNRRKQMRVSIAILIALVVVLVIGILTGVRTLR</sequence>
<dbReference type="Proteomes" id="UP000184196">
    <property type="component" value="Unassembled WGS sequence"/>
</dbReference>
<keyword evidence="1" id="KW-0472">Membrane</keyword>
<name>A0A1M4XT55_9FIRM</name>
<reference evidence="3" key="1">
    <citation type="submission" date="2016-11" db="EMBL/GenBank/DDBJ databases">
        <authorList>
            <person name="Varghese N."/>
            <person name="Submissions S."/>
        </authorList>
    </citation>
    <scope>NUCLEOTIDE SEQUENCE [LARGE SCALE GENOMIC DNA]</scope>
    <source>
        <strain evidence="3">DSM 11792</strain>
    </source>
</reference>
<organism evidence="2 3">
    <name type="scientific">Desulfofundulus australicus DSM 11792</name>
    <dbReference type="NCBI Taxonomy" id="1121425"/>
    <lineage>
        <taxon>Bacteria</taxon>
        <taxon>Bacillati</taxon>
        <taxon>Bacillota</taxon>
        <taxon>Clostridia</taxon>
        <taxon>Eubacteriales</taxon>
        <taxon>Peptococcaceae</taxon>
        <taxon>Desulfofundulus</taxon>
    </lineage>
</organism>
<keyword evidence="3" id="KW-1185">Reference proteome</keyword>
<evidence type="ECO:0000313" key="2">
    <source>
        <dbReference type="EMBL" id="SHE96570.1"/>
    </source>
</evidence>
<protein>
    <submittedName>
        <fullName evidence="2">Uncharacterized protein</fullName>
    </submittedName>
</protein>
<keyword evidence="1" id="KW-1133">Transmembrane helix</keyword>
<dbReference type="PROSITE" id="PS51257">
    <property type="entry name" value="PROKAR_LIPOPROTEIN"/>
    <property type="match status" value="1"/>
</dbReference>